<proteinExistence type="inferred from homology"/>
<feature type="compositionally biased region" description="Polar residues" evidence="6">
    <location>
        <begin position="19"/>
        <end position="35"/>
    </location>
</feature>
<dbReference type="PANTHER" id="PTHR42978">
    <property type="entry name" value="QUORUM-QUENCHING LACTONASE YTNP-RELATED-RELATED"/>
    <property type="match status" value="1"/>
</dbReference>
<dbReference type="GO" id="GO:0046872">
    <property type="term" value="F:metal ion binding"/>
    <property type="evidence" value="ECO:0007669"/>
    <property type="project" value="UniProtKB-KW"/>
</dbReference>
<dbReference type="KEGG" id="sufl:FIL70_14510"/>
<dbReference type="EMBL" id="CP041016">
    <property type="protein sequence ID" value="QDC38255.1"/>
    <property type="molecule type" value="Genomic_DNA"/>
</dbReference>
<feature type="region of interest" description="Disordered" evidence="6">
    <location>
        <begin position="10"/>
        <end position="35"/>
    </location>
</feature>
<evidence type="ECO:0000256" key="5">
    <source>
        <dbReference type="ARBA" id="ARBA00022833"/>
    </source>
</evidence>
<dbReference type="InterPro" id="IPR001279">
    <property type="entry name" value="Metallo-B-lactamas"/>
</dbReference>
<name>A0A5B8CH41_SPHSA</name>
<dbReference type="AlphaFoldDB" id="A0A5B8CH41"/>
<dbReference type="GO" id="GO:0016787">
    <property type="term" value="F:hydrolase activity"/>
    <property type="evidence" value="ECO:0007669"/>
    <property type="project" value="UniProtKB-KW"/>
</dbReference>
<evidence type="ECO:0000256" key="2">
    <source>
        <dbReference type="ARBA" id="ARBA00007749"/>
    </source>
</evidence>
<comment type="cofactor">
    <cofactor evidence="1">
        <name>Zn(2+)</name>
        <dbReference type="ChEBI" id="CHEBI:29105"/>
    </cofactor>
</comment>
<evidence type="ECO:0000256" key="6">
    <source>
        <dbReference type="SAM" id="MobiDB-lite"/>
    </source>
</evidence>
<comment type="similarity">
    <text evidence="2">Belongs to the metallo-beta-lactamase superfamily.</text>
</comment>
<dbReference type="Gene3D" id="3.60.15.10">
    <property type="entry name" value="Ribonuclease Z/Hydroxyacylglutathione hydrolase-like"/>
    <property type="match status" value="1"/>
</dbReference>
<accession>A0A5B8CH41</accession>
<evidence type="ECO:0000259" key="7">
    <source>
        <dbReference type="SMART" id="SM00849"/>
    </source>
</evidence>
<dbReference type="InterPro" id="IPR036866">
    <property type="entry name" value="RibonucZ/Hydroxyglut_hydro"/>
</dbReference>
<organism evidence="8 9">
    <name type="scientific">Sphingobium fuliginis ATCC 27551</name>
    <dbReference type="NCBI Taxonomy" id="1208342"/>
    <lineage>
        <taxon>Bacteria</taxon>
        <taxon>Pseudomonadati</taxon>
        <taxon>Pseudomonadota</taxon>
        <taxon>Alphaproteobacteria</taxon>
        <taxon>Sphingomonadales</taxon>
        <taxon>Sphingomonadaceae</taxon>
        <taxon>Sphingobium</taxon>
    </lineage>
</organism>
<dbReference type="PANTHER" id="PTHR42978:SF7">
    <property type="entry name" value="METALLO-HYDROLASE RV2300C-RELATED"/>
    <property type="match status" value="1"/>
</dbReference>
<dbReference type="Proteomes" id="UP000311469">
    <property type="component" value="Chromosome cSF1"/>
</dbReference>
<dbReference type="InterPro" id="IPR051013">
    <property type="entry name" value="MBL_superfamily_lactonases"/>
</dbReference>
<evidence type="ECO:0000256" key="1">
    <source>
        <dbReference type="ARBA" id="ARBA00001947"/>
    </source>
</evidence>
<evidence type="ECO:0000313" key="9">
    <source>
        <dbReference type="Proteomes" id="UP000311469"/>
    </source>
</evidence>
<evidence type="ECO:0000256" key="3">
    <source>
        <dbReference type="ARBA" id="ARBA00022723"/>
    </source>
</evidence>
<keyword evidence="5" id="KW-0862">Zinc</keyword>
<dbReference type="Pfam" id="PF00753">
    <property type="entry name" value="Lactamase_B"/>
    <property type="match status" value="1"/>
</dbReference>
<sequence length="312" mass="34180">MALAHRCLRQVPESGPKGPSSSAAEPITPRSTATSRIWPKPVDERAILPAYEVLAIKYAETVRPAHDLFFRPAPTEGPGALDYYVWLIRGHGQCVLVDTGFGPTAASRRGRTLLRSPADVLMHLGCDSASLADVVLTHLHYDHAGDLGSYPQARFIVQNQEIAGATGRDMRHAVCNHAFDIENIVEIVRLVHDGRVHFVRGDTNLAPGISLHLLGGHTRGLQGVRVNTPRGWVMLASDGLHLYRNLQESNPFPVFLDLPRVLDAGEKALSLADSMEHLIPGHDPLIAQRFPSLVGMPYVFRVSAPPLDDHRN</sequence>
<protein>
    <submittedName>
        <fullName evidence="8">N-acyl homoserine lactonase family protein</fullName>
    </submittedName>
</protein>
<reference evidence="8 9" key="1">
    <citation type="submission" date="2019-06" db="EMBL/GenBank/DDBJ databases">
        <title>Genome organization and adaptive potential of archetypical organophosphate degarding Sphingobium fuliginis ATCC 27551.</title>
        <authorList>
            <person name="Sarwar A."/>
            <person name="Parthasarathy S."/>
            <person name="Singh C."/>
            <person name="Siddavattam D."/>
        </authorList>
    </citation>
    <scope>NUCLEOTIDE SEQUENCE [LARGE SCALE GENOMIC DNA]</scope>
    <source>
        <strain evidence="8 9">ATCC 27551</strain>
    </source>
</reference>
<evidence type="ECO:0000256" key="4">
    <source>
        <dbReference type="ARBA" id="ARBA00022801"/>
    </source>
</evidence>
<evidence type="ECO:0000313" key="8">
    <source>
        <dbReference type="EMBL" id="QDC38255.1"/>
    </source>
</evidence>
<dbReference type="SUPFAM" id="SSF56281">
    <property type="entry name" value="Metallo-hydrolase/oxidoreductase"/>
    <property type="match status" value="1"/>
</dbReference>
<gene>
    <name evidence="8" type="ORF">FIL70_14510</name>
</gene>
<dbReference type="CDD" id="cd07729">
    <property type="entry name" value="AHL_lactonase_MBL-fold"/>
    <property type="match status" value="1"/>
</dbReference>
<keyword evidence="4" id="KW-0378">Hydrolase</keyword>
<dbReference type="SMART" id="SM00849">
    <property type="entry name" value="Lactamase_B"/>
    <property type="match status" value="1"/>
</dbReference>
<keyword evidence="3" id="KW-0479">Metal-binding</keyword>
<feature type="domain" description="Metallo-beta-lactamase" evidence="7">
    <location>
        <begin position="82"/>
        <end position="282"/>
    </location>
</feature>